<feature type="compositionally biased region" description="Polar residues" evidence="19">
    <location>
        <begin position="197"/>
        <end position="207"/>
    </location>
</feature>
<dbReference type="GO" id="GO:0005874">
    <property type="term" value="C:microtubule"/>
    <property type="evidence" value="ECO:0007669"/>
    <property type="project" value="UniProtKB-KW"/>
</dbReference>
<evidence type="ECO:0000313" key="20">
    <source>
        <dbReference type="EMBL" id="GAV47909.1"/>
    </source>
</evidence>
<keyword evidence="15" id="KW-0131">Cell cycle</keyword>
<evidence type="ECO:0000256" key="5">
    <source>
        <dbReference type="ARBA" id="ARBA00022454"/>
    </source>
</evidence>
<dbReference type="GO" id="GO:0007059">
    <property type="term" value="P:chromosome segregation"/>
    <property type="evidence" value="ECO:0007669"/>
    <property type="project" value="UniProtKB-KW"/>
</dbReference>
<organism evidence="20 21">
    <name type="scientific">Zygosaccharomyces rouxii</name>
    <dbReference type="NCBI Taxonomy" id="4956"/>
    <lineage>
        <taxon>Eukaryota</taxon>
        <taxon>Fungi</taxon>
        <taxon>Dikarya</taxon>
        <taxon>Ascomycota</taxon>
        <taxon>Saccharomycotina</taxon>
        <taxon>Saccharomycetes</taxon>
        <taxon>Saccharomycetales</taxon>
        <taxon>Saccharomycetaceae</taxon>
        <taxon>Zygosaccharomyces</taxon>
    </lineage>
</organism>
<evidence type="ECO:0000256" key="17">
    <source>
        <dbReference type="ARBA" id="ARBA00044152"/>
    </source>
</evidence>
<evidence type="ECO:0000256" key="7">
    <source>
        <dbReference type="ARBA" id="ARBA00022618"/>
    </source>
</evidence>
<evidence type="ECO:0000256" key="4">
    <source>
        <dbReference type="ARBA" id="ARBA00005366"/>
    </source>
</evidence>
<keyword evidence="6" id="KW-0963">Cytoplasm</keyword>
<keyword evidence="10" id="KW-0159">Chromosome partition</keyword>
<comment type="similarity">
    <text evidence="4">Belongs to the DASH complex DUO1 family.</text>
</comment>
<feature type="compositionally biased region" description="Basic and acidic residues" evidence="19">
    <location>
        <begin position="166"/>
        <end position="182"/>
    </location>
</feature>
<comment type="caution">
    <text evidence="20">The sequence shown here is derived from an EMBL/GenBank/DDBJ whole genome shotgun (WGS) entry which is preliminary data.</text>
</comment>
<evidence type="ECO:0000256" key="16">
    <source>
        <dbReference type="ARBA" id="ARBA00023328"/>
    </source>
</evidence>
<dbReference type="GO" id="GO:0051301">
    <property type="term" value="P:cell division"/>
    <property type="evidence" value="ECO:0007669"/>
    <property type="project" value="UniProtKB-KW"/>
</dbReference>
<keyword evidence="8" id="KW-0493">Microtubule</keyword>
<dbReference type="InterPro" id="IPR013960">
    <property type="entry name" value="DASH_Duo1"/>
</dbReference>
<evidence type="ECO:0000256" key="9">
    <source>
        <dbReference type="ARBA" id="ARBA00022776"/>
    </source>
</evidence>
<keyword evidence="5" id="KW-0158">Chromosome</keyword>
<dbReference type="GO" id="GO:0000278">
    <property type="term" value="P:mitotic cell cycle"/>
    <property type="evidence" value="ECO:0007669"/>
    <property type="project" value="InterPro"/>
</dbReference>
<dbReference type="Pfam" id="PF08651">
    <property type="entry name" value="DASH_Duo1"/>
    <property type="match status" value="1"/>
</dbReference>
<keyword evidence="13" id="KW-0206">Cytoskeleton</keyword>
<dbReference type="PANTHER" id="PTHR28216">
    <property type="entry name" value="DASH COMPLEX SUBUNIT DUO1"/>
    <property type="match status" value="1"/>
</dbReference>
<name>A0A1Q2ZWT9_ZYGRO</name>
<keyword evidence="16" id="KW-0137">Centromere</keyword>
<protein>
    <recommendedName>
        <fullName evidence="17">DASH complex subunit DUO1</fullName>
    </recommendedName>
    <alternativeName>
        <fullName evidence="18">Outer kinetochore protein DUO1</fullName>
    </alternativeName>
</protein>
<sequence length="241" mass="27443">MLVLLNHLYQYCKRTLEKLIIGITPHSELKMDSFALNKLIPQMFEEMRSNLGKGPDDSNNHPNSQNSVITTQSLLRELEVLDKIIPMVENVENSLKLSIPQHLDRIHEICKSTNSMLDSWIDIQSQAGYINLLMKSPAYLKHASTLSTKDGTTSEELLAAEVRENESLKEQLKQEQEKEVSRKNAQVPARQDPLKGPQTNSRVSKPGNSRIPRSKFTRPNIPNVTERLTRPTASSTRKMFR</sequence>
<dbReference type="AlphaFoldDB" id="A0A1Q2ZWT9"/>
<evidence type="ECO:0000256" key="12">
    <source>
        <dbReference type="ARBA" id="ARBA00023054"/>
    </source>
</evidence>
<proteinExistence type="inferred from homology"/>
<reference evidence="20 21" key="1">
    <citation type="submission" date="2016-08" db="EMBL/GenBank/DDBJ databases">
        <title>Draft genome sequence of allopolyploid Zygosaccharomyces rouxii.</title>
        <authorList>
            <person name="Watanabe J."/>
            <person name="Uehara K."/>
            <person name="Mogi Y."/>
            <person name="Tsukioka Y."/>
        </authorList>
    </citation>
    <scope>NUCLEOTIDE SEQUENCE [LARGE SCALE GENOMIC DNA]</scope>
    <source>
        <strain evidence="20 21">NBRC 110957</strain>
    </source>
</reference>
<evidence type="ECO:0000256" key="14">
    <source>
        <dbReference type="ARBA" id="ARBA00023242"/>
    </source>
</evidence>
<gene>
    <name evidence="20" type="ORF">ZYGR_0I02050</name>
</gene>
<dbReference type="OrthoDB" id="4067138at2759"/>
<keyword evidence="9" id="KW-0498">Mitosis</keyword>
<evidence type="ECO:0000256" key="19">
    <source>
        <dbReference type="SAM" id="MobiDB-lite"/>
    </source>
</evidence>
<evidence type="ECO:0000256" key="8">
    <source>
        <dbReference type="ARBA" id="ARBA00022701"/>
    </source>
</evidence>
<evidence type="ECO:0000256" key="11">
    <source>
        <dbReference type="ARBA" id="ARBA00022838"/>
    </source>
</evidence>
<dbReference type="EMBL" id="BDGX01000009">
    <property type="protein sequence ID" value="GAV47909.1"/>
    <property type="molecule type" value="Genomic_DNA"/>
</dbReference>
<dbReference type="eggNOG" id="ENOG502S4KM">
    <property type="taxonomic scope" value="Eukaryota"/>
</dbReference>
<dbReference type="GO" id="GO:0042729">
    <property type="term" value="C:DASH complex"/>
    <property type="evidence" value="ECO:0007669"/>
    <property type="project" value="InterPro"/>
</dbReference>
<accession>A0A1Q2ZWT9</accession>
<dbReference type="PANTHER" id="PTHR28216:SF1">
    <property type="entry name" value="DASH COMPLEX SUBUNIT DUO1"/>
    <property type="match status" value="1"/>
</dbReference>
<feature type="region of interest" description="Disordered" evidence="19">
    <location>
        <begin position="166"/>
        <end position="241"/>
    </location>
</feature>
<feature type="compositionally biased region" description="Polar residues" evidence="19">
    <location>
        <begin position="231"/>
        <end position="241"/>
    </location>
</feature>
<evidence type="ECO:0000256" key="10">
    <source>
        <dbReference type="ARBA" id="ARBA00022829"/>
    </source>
</evidence>
<evidence type="ECO:0000256" key="15">
    <source>
        <dbReference type="ARBA" id="ARBA00023306"/>
    </source>
</evidence>
<evidence type="ECO:0000256" key="6">
    <source>
        <dbReference type="ARBA" id="ARBA00022490"/>
    </source>
</evidence>
<evidence type="ECO:0000313" key="21">
    <source>
        <dbReference type="Proteomes" id="UP000187013"/>
    </source>
</evidence>
<evidence type="ECO:0000256" key="13">
    <source>
        <dbReference type="ARBA" id="ARBA00023212"/>
    </source>
</evidence>
<keyword evidence="11" id="KW-0995">Kinetochore</keyword>
<keyword evidence="12" id="KW-0175">Coiled coil</keyword>
<evidence type="ECO:0000256" key="18">
    <source>
        <dbReference type="ARBA" id="ARBA00044358"/>
    </source>
</evidence>
<keyword evidence="14" id="KW-0539">Nucleus</keyword>
<evidence type="ECO:0000256" key="2">
    <source>
        <dbReference type="ARBA" id="ARBA00004186"/>
    </source>
</evidence>
<comment type="subcellular location">
    <subcellularLocation>
        <location evidence="3">Chromosome</location>
        <location evidence="3">Centromere</location>
        <location evidence="3">Kinetochore</location>
    </subcellularLocation>
    <subcellularLocation>
        <location evidence="2">Cytoplasm</location>
        <location evidence="2">Cytoskeleton</location>
        <location evidence="2">Spindle</location>
    </subcellularLocation>
    <subcellularLocation>
        <location evidence="1">Nucleus</location>
    </subcellularLocation>
</comment>
<evidence type="ECO:0000256" key="3">
    <source>
        <dbReference type="ARBA" id="ARBA00004629"/>
    </source>
</evidence>
<dbReference type="GO" id="GO:0072686">
    <property type="term" value="C:mitotic spindle"/>
    <property type="evidence" value="ECO:0007669"/>
    <property type="project" value="InterPro"/>
</dbReference>
<evidence type="ECO:0000256" key="1">
    <source>
        <dbReference type="ARBA" id="ARBA00004123"/>
    </source>
</evidence>
<keyword evidence="7" id="KW-0132">Cell division</keyword>
<dbReference type="Proteomes" id="UP000187013">
    <property type="component" value="Unassembled WGS sequence"/>
</dbReference>